<dbReference type="Pfam" id="PF00732">
    <property type="entry name" value="GMC_oxred_N"/>
    <property type="match status" value="1"/>
</dbReference>
<feature type="active site" description="Proton donor" evidence="2">
    <location>
        <position position="543"/>
    </location>
</feature>
<keyword evidence="9" id="KW-1185">Reference proteome</keyword>
<comment type="caution">
    <text evidence="8">The sequence shown here is derived from an EMBL/GenBank/DDBJ whole genome shotgun (WGS) entry which is preliminary data.</text>
</comment>
<dbReference type="SUPFAM" id="SSF51905">
    <property type="entry name" value="FAD/NAD(P)-binding domain"/>
    <property type="match status" value="1"/>
</dbReference>
<proteinExistence type="inferred from homology"/>
<dbReference type="OrthoDB" id="269227at2759"/>
<evidence type="ECO:0000259" key="7">
    <source>
        <dbReference type="PROSITE" id="PS00624"/>
    </source>
</evidence>
<dbReference type="Pfam" id="PF05199">
    <property type="entry name" value="GMC_oxred_C"/>
    <property type="match status" value="1"/>
</dbReference>
<feature type="binding site" evidence="3">
    <location>
        <begin position="126"/>
        <end position="129"/>
    </location>
    <ligand>
        <name>FAD</name>
        <dbReference type="ChEBI" id="CHEBI:57692"/>
    </ligand>
</feature>
<dbReference type="GO" id="GO:0050660">
    <property type="term" value="F:flavin adenine dinucleotide binding"/>
    <property type="evidence" value="ECO:0007669"/>
    <property type="project" value="InterPro"/>
</dbReference>
<evidence type="ECO:0000256" key="3">
    <source>
        <dbReference type="PIRSR" id="PIRSR000137-2"/>
    </source>
</evidence>
<evidence type="ECO:0000256" key="2">
    <source>
        <dbReference type="PIRSR" id="PIRSR000137-1"/>
    </source>
</evidence>
<dbReference type="InterPro" id="IPR036188">
    <property type="entry name" value="FAD/NAD-bd_sf"/>
</dbReference>
<evidence type="ECO:0000256" key="1">
    <source>
        <dbReference type="ARBA" id="ARBA00010790"/>
    </source>
</evidence>
<evidence type="ECO:0000313" key="8">
    <source>
        <dbReference type="EMBL" id="KAG4411102.1"/>
    </source>
</evidence>
<dbReference type="PROSITE" id="PS00624">
    <property type="entry name" value="GMC_OXRED_2"/>
    <property type="match status" value="1"/>
</dbReference>
<dbReference type="GO" id="GO:0044550">
    <property type="term" value="P:secondary metabolite biosynthetic process"/>
    <property type="evidence" value="ECO:0007669"/>
    <property type="project" value="TreeGrafter"/>
</dbReference>
<evidence type="ECO:0000256" key="4">
    <source>
        <dbReference type="RuleBase" id="RU003968"/>
    </source>
</evidence>
<keyword evidence="3 4" id="KW-0274">FAD</keyword>
<organism evidence="8 9">
    <name type="scientific">Cadophora malorum</name>
    <dbReference type="NCBI Taxonomy" id="108018"/>
    <lineage>
        <taxon>Eukaryota</taxon>
        <taxon>Fungi</taxon>
        <taxon>Dikarya</taxon>
        <taxon>Ascomycota</taxon>
        <taxon>Pezizomycotina</taxon>
        <taxon>Leotiomycetes</taxon>
        <taxon>Helotiales</taxon>
        <taxon>Ploettnerulaceae</taxon>
        <taxon>Cadophora</taxon>
    </lineage>
</organism>
<feature type="chain" id="PRO_5034198004" description="Glucose-methanol-choline oxidoreductase N-terminal domain-containing protein" evidence="5">
    <location>
        <begin position="21"/>
        <end position="604"/>
    </location>
</feature>
<dbReference type="PIRSF" id="PIRSF000137">
    <property type="entry name" value="Alcohol_oxidase"/>
    <property type="match status" value="1"/>
</dbReference>
<dbReference type="SUPFAM" id="SSF54373">
    <property type="entry name" value="FAD-linked reductases, C-terminal domain"/>
    <property type="match status" value="1"/>
</dbReference>
<dbReference type="Gene3D" id="3.50.50.60">
    <property type="entry name" value="FAD/NAD(P)-binding domain"/>
    <property type="match status" value="1"/>
</dbReference>
<dbReference type="InterPro" id="IPR000172">
    <property type="entry name" value="GMC_OxRdtase_N"/>
</dbReference>
<keyword evidence="5" id="KW-0732">Signal</keyword>
<evidence type="ECO:0000313" key="9">
    <source>
        <dbReference type="Proteomes" id="UP000664132"/>
    </source>
</evidence>
<evidence type="ECO:0000256" key="5">
    <source>
        <dbReference type="SAM" id="SignalP"/>
    </source>
</evidence>
<dbReference type="GO" id="GO:0016614">
    <property type="term" value="F:oxidoreductase activity, acting on CH-OH group of donors"/>
    <property type="evidence" value="ECO:0007669"/>
    <property type="project" value="InterPro"/>
</dbReference>
<gene>
    <name evidence="8" type="ORF">IFR04_015759</name>
</gene>
<comment type="similarity">
    <text evidence="1 4">Belongs to the GMC oxidoreductase family.</text>
</comment>
<dbReference type="InterPro" id="IPR007867">
    <property type="entry name" value="GMC_OxRtase_C"/>
</dbReference>
<dbReference type="PANTHER" id="PTHR11552">
    <property type="entry name" value="GLUCOSE-METHANOL-CHOLINE GMC OXIDOREDUCTASE"/>
    <property type="match status" value="1"/>
</dbReference>
<dbReference type="Gene3D" id="3.30.560.10">
    <property type="entry name" value="Glucose Oxidase, domain 3"/>
    <property type="match status" value="1"/>
</dbReference>
<feature type="active site" description="Proton acceptor" evidence="2">
    <location>
        <position position="586"/>
    </location>
</feature>
<dbReference type="Proteomes" id="UP000664132">
    <property type="component" value="Unassembled WGS sequence"/>
</dbReference>
<dbReference type="PROSITE" id="PS00623">
    <property type="entry name" value="GMC_OXRED_1"/>
    <property type="match status" value="1"/>
</dbReference>
<dbReference type="PANTHER" id="PTHR11552:SF115">
    <property type="entry name" value="DEHYDROGENASE XPTC-RELATED"/>
    <property type="match status" value="1"/>
</dbReference>
<name>A0A8H7W0Z3_9HELO</name>
<sequence>MKPLTPFAIALSLVHALVSAHPVFTGVSYTKADELLPSYDYVIVGAGASGLTVANRLSERSDVTVLVIEAGDFDAQEDFVTIPGLAGGAIGTKYDWNLTYAPNTAVGNRSIPIPLGKVVGGSTKLNRMVFDRGSKCDYDRWEALGNEDWGFDDLLPYFKKNEQFTPPSDAIVAKWNITYDPSAHGEDGYMNVSYSPFVWPTTRNMVDAVQELNIPVALDQANGGAIGGYWCPHNQDPVTVTRSSAQEAYWDTASTRPNLHLITGTRVTKLLTQGTEDVSITGVEFASTSSGPRSTIGVNKEAILAAGAIHTPQLLQISGIGSASHLSSINVTTVVDLPGVGQNFHDHVFLIVVNSINATLTSNNLTDPAFAAQARAEYDTNRTGPYSSPTGDFLAFLPLPMFSRRSAEIQSEAAAQNSTFLYSDTPDSVTTGYAKEHEILAESLKACASLEIIWSDGAFILGLEAPFSRGRVLASSADVFSSPVADPAFLRNPLDVAILSEGVQFVRRLAQTDAMKELSPVEILPGAQDIETYIRSSATTLYHPVGTCKMGLREEGGVVDNELKVYGVANLRVVDASMMPIVPAAHTMTTVYAVAEKVVEMILQ</sequence>
<comment type="cofactor">
    <cofactor evidence="3">
        <name>FAD</name>
        <dbReference type="ChEBI" id="CHEBI:57692"/>
    </cofactor>
</comment>
<evidence type="ECO:0000259" key="6">
    <source>
        <dbReference type="PROSITE" id="PS00623"/>
    </source>
</evidence>
<accession>A0A8H7W0Z3</accession>
<feature type="binding site" evidence="3">
    <location>
        <position position="118"/>
    </location>
    <ligand>
        <name>FAD</name>
        <dbReference type="ChEBI" id="CHEBI:57692"/>
    </ligand>
</feature>
<reference evidence="8" key="1">
    <citation type="submission" date="2021-02" db="EMBL/GenBank/DDBJ databases">
        <title>Genome sequence Cadophora malorum strain M34.</title>
        <authorList>
            <person name="Stefanovic E."/>
            <person name="Vu D."/>
            <person name="Scully C."/>
            <person name="Dijksterhuis J."/>
            <person name="Roader J."/>
            <person name="Houbraken J."/>
        </authorList>
    </citation>
    <scope>NUCLEOTIDE SEQUENCE</scope>
    <source>
        <strain evidence="8">M34</strain>
    </source>
</reference>
<dbReference type="AlphaFoldDB" id="A0A8H7W0Z3"/>
<dbReference type="EMBL" id="JAFJYH010000521">
    <property type="protein sequence ID" value="KAG4411102.1"/>
    <property type="molecule type" value="Genomic_DNA"/>
</dbReference>
<dbReference type="InterPro" id="IPR012132">
    <property type="entry name" value="GMC_OxRdtase"/>
</dbReference>
<feature type="domain" description="Glucose-methanol-choline oxidoreductase N-terminal" evidence="6">
    <location>
        <begin position="116"/>
        <end position="139"/>
    </location>
</feature>
<protein>
    <recommendedName>
        <fullName evidence="6 7">Glucose-methanol-choline oxidoreductase N-terminal domain-containing protein</fullName>
    </recommendedName>
</protein>
<keyword evidence="4" id="KW-0285">Flavoprotein</keyword>
<feature type="signal peptide" evidence="5">
    <location>
        <begin position="1"/>
        <end position="20"/>
    </location>
</feature>
<feature type="domain" description="Glucose-methanol-choline oxidoreductase N-terminal" evidence="7">
    <location>
        <begin position="307"/>
        <end position="321"/>
    </location>
</feature>
<feature type="binding site" evidence="3">
    <location>
        <position position="267"/>
    </location>
    <ligand>
        <name>FAD</name>
        <dbReference type="ChEBI" id="CHEBI:57692"/>
    </ligand>
</feature>